<dbReference type="EMBL" id="JANPWB010000011">
    <property type="protein sequence ID" value="KAJ1131692.1"/>
    <property type="molecule type" value="Genomic_DNA"/>
</dbReference>
<dbReference type="Proteomes" id="UP001066276">
    <property type="component" value="Chromosome 7"/>
</dbReference>
<evidence type="ECO:0000256" key="1">
    <source>
        <dbReference type="SAM" id="MobiDB-lite"/>
    </source>
</evidence>
<organism evidence="2 3">
    <name type="scientific">Pleurodeles waltl</name>
    <name type="common">Iberian ribbed newt</name>
    <dbReference type="NCBI Taxonomy" id="8319"/>
    <lineage>
        <taxon>Eukaryota</taxon>
        <taxon>Metazoa</taxon>
        <taxon>Chordata</taxon>
        <taxon>Craniata</taxon>
        <taxon>Vertebrata</taxon>
        <taxon>Euteleostomi</taxon>
        <taxon>Amphibia</taxon>
        <taxon>Batrachia</taxon>
        <taxon>Caudata</taxon>
        <taxon>Salamandroidea</taxon>
        <taxon>Salamandridae</taxon>
        <taxon>Pleurodelinae</taxon>
        <taxon>Pleurodeles</taxon>
    </lineage>
</organism>
<comment type="caution">
    <text evidence="2">The sequence shown here is derived from an EMBL/GenBank/DDBJ whole genome shotgun (WGS) entry which is preliminary data.</text>
</comment>
<feature type="region of interest" description="Disordered" evidence="1">
    <location>
        <begin position="32"/>
        <end position="54"/>
    </location>
</feature>
<reference evidence="2" key="1">
    <citation type="journal article" date="2022" name="bioRxiv">
        <title>Sequencing and chromosome-scale assembly of the giantPleurodeles waltlgenome.</title>
        <authorList>
            <person name="Brown T."/>
            <person name="Elewa A."/>
            <person name="Iarovenko S."/>
            <person name="Subramanian E."/>
            <person name="Araus A.J."/>
            <person name="Petzold A."/>
            <person name="Susuki M."/>
            <person name="Suzuki K.-i.T."/>
            <person name="Hayashi T."/>
            <person name="Toyoda A."/>
            <person name="Oliveira C."/>
            <person name="Osipova E."/>
            <person name="Leigh N.D."/>
            <person name="Simon A."/>
            <person name="Yun M.H."/>
        </authorList>
    </citation>
    <scope>NUCLEOTIDE SEQUENCE</scope>
    <source>
        <strain evidence="2">20211129_DDA</strain>
        <tissue evidence="2">Liver</tissue>
    </source>
</reference>
<accession>A0AAV7PWP2</accession>
<proteinExistence type="predicted"/>
<evidence type="ECO:0000313" key="2">
    <source>
        <dbReference type="EMBL" id="KAJ1131692.1"/>
    </source>
</evidence>
<name>A0AAV7PWP2_PLEWA</name>
<dbReference type="AlphaFoldDB" id="A0AAV7PWP2"/>
<feature type="compositionally biased region" description="Basic and acidic residues" evidence="1">
    <location>
        <begin position="45"/>
        <end position="54"/>
    </location>
</feature>
<gene>
    <name evidence="2" type="ORF">NDU88_010026</name>
</gene>
<protein>
    <submittedName>
        <fullName evidence="2">Uncharacterized protein</fullName>
    </submittedName>
</protein>
<keyword evidence="3" id="KW-1185">Reference proteome</keyword>
<sequence length="153" mass="17102">MGLFTPLFVGEAREAARRLVKECTHNVRKGSWRCSAQRQRNAPPSDKKENEEKMQQAVLPPIPFLASLGLPPVDWEQWIEGFEAYLDAIEGDIFTQKKKLSILKHSLGVEGRKILKHLPIVPVAGEGDEIDEYGAATKVLDARLKKKKKNGAS</sequence>
<evidence type="ECO:0000313" key="3">
    <source>
        <dbReference type="Proteomes" id="UP001066276"/>
    </source>
</evidence>